<dbReference type="Proteomes" id="UP000828390">
    <property type="component" value="Unassembled WGS sequence"/>
</dbReference>
<protein>
    <submittedName>
        <fullName evidence="1">Uncharacterized protein</fullName>
    </submittedName>
</protein>
<gene>
    <name evidence="1" type="ORF">DPMN_056530</name>
</gene>
<keyword evidence="2" id="KW-1185">Reference proteome</keyword>
<reference evidence="1" key="1">
    <citation type="journal article" date="2019" name="bioRxiv">
        <title>The Genome of the Zebra Mussel, Dreissena polymorpha: A Resource for Invasive Species Research.</title>
        <authorList>
            <person name="McCartney M.A."/>
            <person name="Auch B."/>
            <person name="Kono T."/>
            <person name="Mallez S."/>
            <person name="Zhang Y."/>
            <person name="Obille A."/>
            <person name="Becker A."/>
            <person name="Abrahante J.E."/>
            <person name="Garbe J."/>
            <person name="Badalamenti J.P."/>
            <person name="Herman A."/>
            <person name="Mangelson H."/>
            <person name="Liachko I."/>
            <person name="Sullivan S."/>
            <person name="Sone E.D."/>
            <person name="Koren S."/>
            <person name="Silverstein K.A.T."/>
            <person name="Beckman K.B."/>
            <person name="Gohl D.M."/>
        </authorList>
    </citation>
    <scope>NUCLEOTIDE SEQUENCE</scope>
    <source>
        <strain evidence="1">Duluth1</strain>
        <tissue evidence="1">Whole animal</tissue>
    </source>
</reference>
<dbReference type="EMBL" id="JAIWYP010000012">
    <property type="protein sequence ID" value="KAH3730540.1"/>
    <property type="molecule type" value="Genomic_DNA"/>
</dbReference>
<sequence length="126" mass="14418">MADRVMRYANILFENVENVPRRRLFDRENPLDGLSEIEVYRRYRFFSGNCTDLIKFGPRFSGLRNAEEFSSPADPAAMHISTCHGDWILPTRLRRHCLGQSVIGIKMLPTSWTSNSSTSSPLHTVS</sequence>
<name>A0A9D4HTP4_DREPO</name>
<reference evidence="1" key="2">
    <citation type="submission" date="2020-11" db="EMBL/GenBank/DDBJ databases">
        <authorList>
            <person name="McCartney M.A."/>
            <person name="Auch B."/>
            <person name="Kono T."/>
            <person name="Mallez S."/>
            <person name="Becker A."/>
            <person name="Gohl D.M."/>
            <person name="Silverstein K.A.T."/>
            <person name="Koren S."/>
            <person name="Bechman K.B."/>
            <person name="Herman A."/>
            <person name="Abrahante J.E."/>
            <person name="Garbe J."/>
        </authorList>
    </citation>
    <scope>NUCLEOTIDE SEQUENCE</scope>
    <source>
        <strain evidence="1">Duluth1</strain>
        <tissue evidence="1">Whole animal</tissue>
    </source>
</reference>
<comment type="caution">
    <text evidence="1">The sequence shown here is derived from an EMBL/GenBank/DDBJ whole genome shotgun (WGS) entry which is preliminary data.</text>
</comment>
<dbReference type="AlphaFoldDB" id="A0A9D4HTP4"/>
<organism evidence="1 2">
    <name type="scientific">Dreissena polymorpha</name>
    <name type="common">Zebra mussel</name>
    <name type="synonym">Mytilus polymorpha</name>
    <dbReference type="NCBI Taxonomy" id="45954"/>
    <lineage>
        <taxon>Eukaryota</taxon>
        <taxon>Metazoa</taxon>
        <taxon>Spiralia</taxon>
        <taxon>Lophotrochozoa</taxon>
        <taxon>Mollusca</taxon>
        <taxon>Bivalvia</taxon>
        <taxon>Autobranchia</taxon>
        <taxon>Heteroconchia</taxon>
        <taxon>Euheterodonta</taxon>
        <taxon>Imparidentia</taxon>
        <taxon>Neoheterodontei</taxon>
        <taxon>Myida</taxon>
        <taxon>Dreissenoidea</taxon>
        <taxon>Dreissenidae</taxon>
        <taxon>Dreissena</taxon>
    </lineage>
</organism>
<proteinExistence type="predicted"/>
<accession>A0A9D4HTP4</accession>
<evidence type="ECO:0000313" key="1">
    <source>
        <dbReference type="EMBL" id="KAH3730540.1"/>
    </source>
</evidence>
<evidence type="ECO:0000313" key="2">
    <source>
        <dbReference type="Proteomes" id="UP000828390"/>
    </source>
</evidence>